<organism evidence="2 3">
    <name type="scientific">Aureimonas glaciei</name>
    <dbReference type="NCBI Taxonomy" id="1776957"/>
    <lineage>
        <taxon>Bacteria</taxon>
        <taxon>Pseudomonadati</taxon>
        <taxon>Pseudomonadota</taxon>
        <taxon>Alphaproteobacteria</taxon>
        <taxon>Hyphomicrobiales</taxon>
        <taxon>Aurantimonadaceae</taxon>
        <taxon>Aureimonas</taxon>
    </lineage>
</organism>
<keyword evidence="3" id="KW-1185">Reference proteome</keyword>
<reference evidence="2" key="2">
    <citation type="submission" date="2020-09" db="EMBL/GenBank/DDBJ databases">
        <authorList>
            <person name="Sun Q."/>
            <person name="Zhou Y."/>
        </authorList>
    </citation>
    <scope>NUCLEOTIDE SEQUENCE</scope>
    <source>
        <strain evidence="2">CGMCC 1.15493</strain>
    </source>
</reference>
<feature type="region of interest" description="Disordered" evidence="1">
    <location>
        <begin position="119"/>
        <end position="142"/>
    </location>
</feature>
<name>A0A916XYJ4_9HYPH</name>
<dbReference type="InterPro" id="IPR021880">
    <property type="entry name" value="DUF3489"/>
</dbReference>
<evidence type="ECO:0000313" key="2">
    <source>
        <dbReference type="EMBL" id="GGD19798.1"/>
    </source>
</evidence>
<dbReference type="AlphaFoldDB" id="A0A916XYJ4"/>
<dbReference type="Proteomes" id="UP000613160">
    <property type="component" value="Unassembled WGS sequence"/>
</dbReference>
<gene>
    <name evidence="2" type="ORF">GCM10011335_23370</name>
</gene>
<dbReference type="Pfam" id="PF11994">
    <property type="entry name" value="DUF3489"/>
    <property type="match status" value="1"/>
</dbReference>
<evidence type="ECO:0000256" key="1">
    <source>
        <dbReference type="SAM" id="MobiDB-lite"/>
    </source>
</evidence>
<protein>
    <recommendedName>
        <fullName evidence="4">DUF3489 domain-containing protein</fullName>
    </recommendedName>
</protein>
<feature type="region of interest" description="Disordered" evidence="1">
    <location>
        <begin position="1"/>
        <end position="43"/>
    </location>
</feature>
<proteinExistence type="predicted"/>
<dbReference type="EMBL" id="BMJJ01000005">
    <property type="protein sequence ID" value="GGD19798.1"/>
    <property type="molecule type" value="Genomic_DNA"/>
</dbReference>
<evidence type="ECO:0008006" key="4">
    <source>
        <dbReference type="Google" id="ProtNLM"/>
    </source>
</evidence>
<evidence type="ECO:0000313" key="3">
    <source>
        <dbReference type="Proteomes" id="UP000613160"/>
    </source>
</evidence>
<reference evidence="2" key="1">
    <citation type="journal article" date="2014" name="Int. J. Syst. Evol. Microbiol.">
        <title>Complete genome sequence of Corynebacterium casei LMG S-19264T (=DSM 44701T), isolated from a smear-ripened cheese.</title>
        <authorList>
            <consortium name="US DOE Joint Genome Institute (JGI-PGF)"/>
            <person name="Walter F."/>
            <person name="Albersmeier A."/>
            <person name="Kalinowski J."/>
            <person name="Ruckert C."/>
        </authorList>
    </citation>
    <scope>NUCLEOTIDE SEQUENCE</scope>
    <source>
        <strain evidence="2">CGMCC 1.15493</strain>
    </source>
</reference>
<feature type="compositionally biased region" description="Basic residues" evidence="1">
    <location>
        <begin position="1"/>
        <end position="15"/>
    </location>
</feature>
<comment type="caution">
    <text evidence="2">The sequence shown here is derived from an EMBL/GenBank/DDBJ whole genome shotgun (WGS) entry which is preliminary data.</text>
</comment>
<accession>A0A916XYJ4</accession>
<sequence length="209" mass="22381">MKAHTVKSNAKRAARKLADRIPGLTPAEPWEAEGGGWWPAVDAETAEAADAARAEAYVRAEPVVALPKPAPVAPTKPKPTDLPAKPKPLAGADLMSAVRAIPPTRSSAEEIEARRAERRARVEEEKATGKRDRFGNKVDPEKVARGPSRAAIIVALVSRPGGALVDDILTATGWQRHTLRGYIAGTLRKRGHDIRSVKGKPARYMMGAA</sequence>